<protein>
    <submittedName>
        <fullName evidence="2">ABC transporter permease</fullName>
    </submittedName>
</protein>
<accession>A0ABX9MZ19</accession>
<evidence type="ECO:0000313" key="2">
    <source>
        <dbReference type="EMBL" id="RII83299.1"/>
    </source>
</evidence>
<gene>
    <name evidence="2" type="ORF">CJO09_06780</name>
</gene>
<keyword evidence="1" id="KW-0732">Signal</keyword>
<reference evidence="2 3" key="1">
    <citation type="submission" date="2017-08" db="EMBL/GenBank/DDBJ databases">
        <title>Pusillimonas indicus sp. nov., a member of the family Alcaligenaceae isolated from surface seawater.</title>
        <authorList>
            <person name="Li J."/>
        </authorList>
    </citation>
    <scope>NUCLEOTIDE SEQUENCE [LARGE SCALE GENOMIC DNA]</scope>
    <source>
        <strain evidence="2 3">17-4A</strain>
    </source>
</reference>
<dbReference type="Pfam" id="PF10670">
    <property type="entry name" value="DUF4198"/>
    <property type="match status" value="1"/>
</dbReference>
<sequence>MKKALALSLLTTALSLPAISAAHDFWLLPSSTVLSGNDSWVTFDGAVSNDKFHFNHRPLRLANLIITGPNGATLKPQNPHIGELRSSFDLKLPEAGTYRIAAVNDGVMALWKEDGENKRWFGTAAELTGKVPSEADDLRILQRGSRVEAFVTQGMPTPIEAPENGLGIRPLTHPNDLFMGEKAIFIVTLDGQPLSGVEVELVPGGQRYRNQVNEIITTTNENGEFEVTWPNAGQYWLHFEHRDNKTSVPQAQSRNLSYTATLEVLPE</sequence>
<proteinExistence type="predicted"/>
<feature type="signal peptide" evidence="1">
    <location>
        <begin position="1"/>
        <end position="22"/>
    </location>
</feature>
<evidence type="ECO:0000313" key="3">
    <source>
        <dbReference type="Proteomes" id="UP000266483"/>
    </source>
</evidence>
<comment type="caution">
    <text evidence="2">The sequence shown here is derived from an EMBL/GenBank/DDBJ whole genome shotgun (WGS) entry which is preliminary data.</text>
</comment>
<dbReference type="InterPro" id="IPR019613">
    <property type="entry name" value="DUF4198"/>
</dbReference>
<dbReference type="RefSeq" id="WP_119441687.1">
    <property type="nucleotide sequence ID" value="NZ_CP170494.1"/>
</dbReference>
<organism evidence="2 3">
    <name type="scientific">Neopusillimonas maritima</name>
    <dbReference type="NCBI Taxonomy" id="2026239"/>
    <lineage>
        <taxon>Bacteria</taxon>
        <taxon>Pseudomonadati</taxon>
        <taxon>Pseudomonadota</taxon>
        <taxon>Betaproteobacteria</taxon>
        <taxon>Burkholderiales</taxon>
        <taxon>Alcaligenaceae</taxon>
        <taxon>Neopusillimonas</taxon>
    </lineage>
</organism>
<keyword evidence="3" id="KW-1185">Reference proteome</keyword>
<feature type="chain" id="PRO_5047192485" evidence="1">
    <location>
        <begin position="23"/>
        <end position="267"/>
    </location>
</feature>
<evidence type="ECO:0000256" key="1">
    <source>
        <dbReference type="SAM" id="SignalP"/>
    </source>
</evidence>
<name>A0ABX9MZ19_9BURK</name>
<dbReference type="Proteomes" id="UP000266483">
    <property type="component" value="Unassembled WGS sequence"/>
</dbReference>
<dbReference type="SUPFAM" id="SSF49478">
    <property type="entry name" value="Cna protein B-type domain"/>
    <property type="match status" value="1"/>
</dbReference>
<dbReference type="EMBL" id="NQOU01000002">
    <property type="protein sequence ID" value="RII83299.1"/>
    <property type="molecule type" value="Genomic_DNA"/>
</dbReference>